<dbReference type="Proteomes" id="UP000036681">
    <property type="component" value="Unplaced"/>
</dbReference>
<evidence type="ECO:0000313" key="3">
    <source>
        <dbReference type="WBParaSite" id="ALUE_0001852701-mRNA-1"/>
    </source>
</evidence>
<feature type="signal peptide" evidence="1">
    <location>
        <begin position="1"/>
        <end position="24"/>
    </location>
</feature>
<sequence length="72" mass="7941">MTTSNIYSKTVGSLFVVFVQLVQSEEPNCKNEASEGTSQEADIWKALLTLTLITNEICDLSKTQLLTDTTIN</sequence>
<name>A0A0M3IIW3_ASCLU</name>
<evidence type="ECO:0000256" key="1">
    <source>
        <dbReference type="SAM" id="SignalP"/>
    </source>
</evidence>
<accession>A0A0M3IIW3</accession>
<proteinExistence type="predicted"/>
<dbReference type="AlphaFoldDB" id="A0A0M3IIW3"/>
<evidence type="ECO:0000313" key="2">
    <source>
        <dbReference type="Proteomes" id="UP000036681"/>
    </source>
</evidence>
<keyword evidence="1" id="KW-0732">Signal</keyword>
<organism evidence="2 3">
    <name type="scientific">Ascaris lumbricoides</name>
    <name type="common">Giant roundworm</name>
    <dbReference type="NCBI Taxonomy" id="6252"/>
    <lineage>
        <taxon>Eukaryota</taxon>
        <taxon>Metazoa</taxon>
        <taxon>Ecdysozoa</taxon>
        <taxon>Nematoda</taxon>
        <taxon>Chromadorea</taxon>
        <taxon>Rhabditida</taxon>
        <taxon>Spirurina</taxon>
        <taxon>Ascaridomorpha</taxon>
        <taxon>Ascaridoidea</taxon>
        <taxon>Ascarididae</taxon>
        <taxon>Ascaris</taxon>
    </lineage>
</organism>
<keyword evidence="2" id="KW-1185">Reference proteome</keyword>
<dbReference type="WBParaSite" id="ALUE_0001852701-mRNA-1">
    <property type="protein sequence ID" value="ALUE_0001852701-mRNA-1"/>
    <property type="gene ID" value="ALUE_0001852701"/>
</dbReference>
<feature type="chain" id="PRO_5005657227" evidence="1">
    <location>
        <begin position="25"/>
        <end position="72"/>
    </location>
</feature>
<protein>
    <submittedName>
        <fullName evidence="3">Secreted protein</fullName>
    </submittedName>
</protein>
<reference evidence="3" key="1">
    <citation type="submission" date="2017-02" db="UniProtKB">
        <authorList>
            <consortium name="WormBaseParasite"/>
        </authorList>
    </citation>
    <scope>IDENTIFICATION</scope>
</reference>